<sequence length="118" mass="14382">MLTINGEIRNDKKNLKEINDDFKRKSLLIDAKVEKKEEKKKEKRRKRTEKKLKKRRKKKKKKLKKRRKKKKRKKKKFKIRIKIISLRSFMIQSTIGFISTIMIPKINSILIKTMLMSN</sequence>
<feature type="region of interest" description="Disordered" evidence="1">
    <location>
        <begin position="35"/>
        <end position="77"/>
    </location>
</feature>
<evidence type="ECO:0000256" key="1">
    <source>
        <dbReference type="SAM" id="MobiDB-lite"/>
    </source>
</evidence>
<dbReference type="EMBL" id="JACSEA010000016">
    <property type="protein sequence ID" value="KAF7384418.1"/>
    <property type="molecule type" value="Genomic_DNA"/>
</dbReference>
<reference evidence="2" key="1">
    <citation type="journal article" date="2020" name="G3 (Bethesda)">
        <title>High-Quality Assemblies for Three Invasive Social Wasps from the &lt;i&gt;Vespula&lt;/i&gt; Genus.</title>
        <authorList>
            <person name="Harrop T.W.R."/>
            <person name="Guhlin J."/>
            <person name="McLaughlin G.M."/>
            <person name="Permina E."/>
            <person name="Stockwell P."/>
            <person name="Gilligan J."/>
            <person name="Le Lec M.F."/>
            <person name="Gruber M.A.M."/>
            <person name="Quinn O."/>
            <person name="Lovegrove M."/>
            <person name="Duncan E.J."/>
            <person name="Remnant E.J."/>
            <person name="Van Eeckhoven J."/>
            <person name="Graham B."/>
            <person name="Knapp R.A."/>
            <person name="Langford K.W."/>
            <person name="Kronenberg Z."/>
            <person name="Press M.O."/>
            <person name="Eacker S.M."/>
            <person name="Wilson-Rankin E.E."/>
            <person name="Purcell J."/>
            <person name="Lester P.J."/>
            <person name="Dearden P.K."/>
        </authorList>
    </citation>
    <scope>NUCLEOTIDE SEQUENCE</scope>
    <source>
        <strain evidence="2">Marl-1</strain>
    </source>
</reference>
<keyword evidence="3" id="KW-1185">Reference proteome</keyword>
<feature type="compositionally biased region" description="Basic residues" evidence="1">
    <location>
        <begin position="41"/>
        <end position="77"/>
    </location>
</feature>
<comment type="caution">
    <text evidence="2">The sequence shown here is derived from an EMBL/GenBank/DDBJ whole genome shotgun (WGS) entry which is preliminary data.</text>
</comment>
<organism evidence="2 3">
    <name type="scientific">Vespula vulgaris</name>
    <name type="common">Yellow jacket</name>
    <name type="synonym">Wasp</name>
    <dbReference type="NCBI Taxonomy" id="7454"/>
    <lineage>
        <taxon>Eukaryota</taxon>
        <taxon>Metazoa</taxon>
        <taxon>Ecdysozoa</taxon>
        <taxon>Arthropoda</taxon>
        <taxon>Hexapoda</taxon>
        <taxon>Insecta</taxon>
        <taxon>Pterygota</taxon>
        <taxon>Neoptera</taxon>
        <taxon>Endopterygota</taxon>
        <taxon>Hymenoptera</taxon>
        <taxon>Apocrita</taxon>
        <taxon>Aculeata</taxon>
        <taxon>Vespoidea</taxon>
        <taxon>Vespidae</taxon>
        <taxon>Vespinae</taxon>
        <taxon>Vespula</taxon>
    </lineage>
</organism>
<gene>
    <name evidence="2" type="ORF">HZH66_012668</name>
</gene>
<accession>A0A834J9H2</accession>
<dbReference type="Proteomes" id="UP000614350">
    <property type="component" value="Unassembled WGS sequence"/>
</dbReference>
<evidence type="ECO:0000313" key="3">
    <source>
        <dbReference type="Proteomes" id="UP000614350"/>
    </source>
</evidence>
<protein>
    <submittedName>
        <fullName evidence="2">Uncharacterized protein</fullName>
    </submittedName>
</protein>
<dbReference type="AlphaFoldDB" id="A0A834J9H2"/>
<name>A0A834J9H2_VESVU</name>
<evidence type="ECO:0000313" key="2">
    <source>
        <dbReference type="EMBL" id="KAF7384418.1"/>
    </source>
</evidence>
<proteinExistence type="predicted"/>